<dbReference type="EMBL" id="BARU01048824">
    <property type="protein sequence ID" value="GAH99455.1"/>
    <property type="molecule type" value="Genomic_DNA"/>
</dbReference>
<sequence>RNRNTSFGLLTKRPGWEYQFGLREGIPKDLKHPNPQSNPNNQKSTTDNLTISSGINTSIFTLN</sequence>
<reference evidence="2" key="1">
    <citation type="journal article" date="2014" name="Front. Microbiol.">
        <title>High frequency of phylogenetically diverse reductive dehalogenase-homologous genes in deep subseafloor sedimentary metagenomes.</title>
        <authorList>
            <person name="Kawai M."/>
            <person name="Futagami T."/>
            <person name="Toyoda A."/>
            <person name="Takaki Y."/>
            <person name="Nishi S."/>
            <person name="Hori S."/>
            <person name="Arai W."/>
            <person name="Tsubouchi T."/>
            <person name="Morono Y."/>
            <person name="Uchiyama I."/>
            <person name="Ito T."/>
            <person name="Fujiyama A."/>
            <person name="Inagaki F."/>
            <person name="Takami H."/>
        </authorList>
    </citation>
    <scope>NUCLEOTIDE SEQUENCE</scope>
    <source>
        <strain evidence="2">Expedition CK06-06</strain>
    </source>
</reference>
<feature type="non-terminal residue" evidence="2">
    <location>
        <position position="1"/>
    </location>
</feature>
<accession>X1L0Q6</accession>
<name>X1L0Q6_9ZZZZ</name>
<feature type="non-terminal residue" evidence="2">
    <location>
        <position position="63"/>
    </location>
</feature>
<organism evidence="2">
    <name type="scientific">marine sediment metagenome</name>
    <dbReference type="NCBI Taxonomy" id="412755"/>
    <lineage>
        <taxon>unclassified sequences</taxon>
        <taxon>metagenomes</taxon>
        <taxon>ecological metagenomes</taxon>
    </lineage>
</organism>
<protein>
    <submittedName>
        <fullName evidence="2">Uncharacterized protein</fullName>
    </submittedName>
</protein>
<gene>
    <name evidence="2" type="ORF">S03H2_72322</name>
</gene>
<feature type="compositionally biased region" description="Low complexity" evidence="1">
    <location>
        <begin position="33"/>
        <end position="42"/>
    </location>
</feature>
<proteinExistence type="predicted"/>
<dbReference type="AlphaFoldDB" id="X1L0Q6"/>
<feature type="region of interest" description="Disordered" evidence="1">
    <location>
        <begin position="26"/>
        <end position="63"/>
    </location>
</feature>
<evidence type="ECO:0000313" key="2">
    <source>
        <dbReference type="EMBL" id="GAH99455.1"/>
    </source>
</evidence>
<feature type="compositionally biased region" description="Polar residues" evidence="1">
    <location>
        <begin position="43"/>
        <end position="63"/>
    </location>
</feature>
<evidence type="ECO:0000256" key="1">
    <source>
        <dbReference type="SAM" id="MobiDB-lite"/>
    </source>
</evidence>
<comment type="caution">
    <text evidence="2">The sequence shown here is derived from an EMBL/GenBank/DDBJ whole genome shotgun (WGS) entry which is preliminary data.</text>
</comment>